<evidence type="ECO:0000313" key="2">
    <source>
        <dbReference type="Proteomes" id="UP000824102"/>
    </source>
</evidence>
<accession>A0A9D2JZV5</accession>
<dbReference type="AlphaFoldDB" id="A0A9D2JZV5"/>
<name>A0A9D2JZV5_9FIRM</name>
<dbReference type="EMBL" id="DXBB01000056">
    <property type="protein sequence ID" value="HIZ72638.1"/>
    <property type="molecule type" value="Genomic_DNA"/>
</dbReference>
<proteinExistence type="predicted"/>
<organism evidence="1 2">
    <name type="scientific">Candidatus Gallimonas intestinavium</name>
    <dbReference type="NCBI Taxonomy" id="2838603"/>
    <lineage>
        <taxon>Bacteria</taxon>
        <taxon>Bacillati</taxon>
        <taxon>Bacillota</taxon>
        <taxon>Clostridia</taxon>
        <taxon>Candidatus Gallimonas</taxon>
    </lineage>
</organism>
<evidence type="ECO:0000313" key="1">
    <source>
        <dbReference type="EMBL" id="HIZ72638.1"/>
    </source>
</evidence>
<gene>
    <name evidence="1" type="ORF">H9964_03550</name>
</gene>
<sequence length="141" mass="16211">MEKTTRTTRAEKKEQALACLRGLQVAKPYIEDFEQNDKVYVFENLYGYPAPGNEDVFIKLKEIEKKYKCLVYAVIHSEMYFGDCYNFLLVPDDPEDWEWLLRSSGALHSILAYVWNRSYEANSEMGTISCLSMAGGLTRAA</sequence>
<reference evidence="1" key="1">
    <citation type="journal article" date="2021" name="PeerJ">
        <title>Extensive microbial diversity within the chicken gut microbiome revealed by metagenomics and culture.</title>
        <authorList>
            <person name="Gilroy R."/>
            <person name="Ravi A."/>
            <person name="Getino M."/>
            <person name="Pursley I."/>
            <person name="Horton D.L."/>
            <person name="Alikhan N.F."/>
            <person name="Baker D."/>
            <person name="Gharbi K."/>
            <person name="Hall N."/>
            <person name="Watson M."/>
            <person name="Adriaenssens E.M."/>
            <person name="Foster-Nyarko E."/>
            <person name="Jarju S."/>
            <person name="Secka A."/>
            <person name="Antonio M."/>
            <person name="Oren A."/>
            <person name="Chaudhuri R.R."/>
            <person name="La Ragione R."/>
            <person name="Hildebrand F."/>
            <person name="Pallen M.J."/>
        </authorList>
    </citation>
    <scope>NUCLEOTIDE SEQUENCE</scope>
    <source>
        <strain evidence="1">ChiW7-2402</strain>
    </source>
</reference>
<reference evidence="1" key="2">
    <citation type="submission" date="2021-04" db="EMBL/GenBank/DDBJ databases">
        <authorList>
            <person name="Gilroy R."/>
        </authorList>
    </citation>
    <scope>NUCLEOTIDE SEQUENCE</scope>
    <source>
        <strain evidence="1">ChiW7-2402</strain>
    </source>
</reference>
<protein>
    <submittedName>
        <fullName evidence="1">Uncharacterized protein</fullName>
    </submittedName>
</protein>
<dbReference type="Proteomes" id="UP000824102">
    <property type="component" value="Unassembled WGS sequence"/>
</dbReference>
<comment type="caution">
    <text evidence="1">The sequence shown here is derived from an EMBL/GenBank/DDBJ whole genome shotgun (WGS) entry which is preliminary data.</text>
</comment>